<evidence type="ECO:0000313" key="3">
    <source>
        <dbReference type="EMBL" id="MCW3485771.1"/>
    </source>
</evidence>
<evidence type="ECO:0000256" key="1">
    <source>
        <dbReference type="SAM" id="SignalP"/>
    </source>
</evidence>
<dbReference type="Proteomes" id="UP001207742">
    <property type="component" value="Unassembled WGS sequence"/>
</dbReference>
<reference evidence="3 4" key="1">
    <citation type="submission" date="2022-10" db="EMBL/GenBank/DDBJ databases">
        <title>Chitinophaga nivalis PC15 sp. nov., isolated from Pyeongchang county, South Korea.</title>
        <authorList>
            <person name="Trinh H.N."/>
        </authorList>
    </citation>
    <scope>NUCLEOTIDE SEQUENCE [LARGE SCALE GENOMIC DNA]</scope>
    <source>
        <strain evidence="3 4">PC14</strain>
    </source>
</reference>
<dbReference type="EMBL" id="JAPDNS010000002">
    <property type="protein sequence ID" value="MCW3485771.1"/>
    <property type="molecule type" value="Genomic_DNA"/>
</dbReference>
<feature type="domain" description="Tail specific protease" evidence="2">
    <location>
        <begin position="210"/>
        <end position="452"/>
    </location>
</feature>
<dbReference type="SUPFAM" id="SSF52096">
    <property type="entry name" value="ClpP/crotonase"/>
    <property type="match status" value="1"/>
</dbReference>
<name>A0ABT3IP68_9BACT</name>
<feature type="signal peptide" evidence="1">
    <location>
        <begin position="1"/>
        <end position="21"/>
    </location>
</feature>
<keyword evidence="1" id="KW-0732">Signal</keyword>
<evidence type="ECO:0000259" key="2">
    <source>
        <dbReference type="SMART" id="SM00245"/>
    </source>
</evidence>
<keyword evidence="4" id="KW-1185">Reference proteome</keyword>
<dbReference type="Gene3D" id="3.90.226.10">
    <property type="entry name" value="2-enoyl-CoA Hydratase, Chain A, domain 1"/>
    <property type="match status" value="1"/>
</dbReference>
<dbReference type="PANTHER" id="PTHR32060">
    <property type="entry name" value="TAIL-SPECIFIC PROTEASE"/>
    <property type="match status" value="1"/>
</dbReference>
<dbReference type="InterPro" id="IPR005151">
    <property type="entry name" value="Tail-specific_protease"/>
</dbReference>
<dbReference type="RefSeq" id="WP_264732546.1">
    <property type="nucleotide sequence ID" value="NZ_JAPDNR010000001.1"/>
</dbReference>
<accession>A0ABT3IP68</accession>
<evidence type="ECO:0000313" key="4">
    <source>
        <dbReference type="Proteomes" id="UP001207742"/>
    </source>
</evidence>
<dbReference type="SMART" id="SM00245">
    <property type="entry name" value="TSPc"/>
    <property type="match status" value="1"/>
</dbReference>
<dbReference type="InterPro" id="IPR029045">
    <property type="entry name" value="ClpP/crotonase-like_dom_sf"/>
</dbReference>
<feature type="chain" id="PRO_5045681775" evidence="1">
    <location>
        <begin position="22"/>
        <end position="482"/>
    </location>
</feature>
<organism evidence="3 4">
    <name type="scientific">Chitinophaga nivalis</name>
    <dbReference type="NCBI Taxonomy" id="2991709"/>
    <lineage>
        <taxon>Bacteria</taxon>
        <taxon>Pseudomonadati</taxon>
        <taxon>Bacteroidota</taxon>
        <taxon>Chitinophagia</taxon>
        <taxon>Chitinophagales</taxon>
        <taxon>Chitinophagaceae</taxon>
        <taxon>Chitinophaga</taxon>
    </lineage>
</organism>
<comment type="caution">
    <text evidence="3">The sequence shown here is derived from an EMBL/GenBank/DDBJ whole genome shotgun (WGS) entry which is preliminary data.</text>
</comment>
<gene>
    <name evidence="3" type="ORF">OL497_17835</name>
</gene>
<proteinExistence type="predicted"/>
<dbReference type="PANTHER" id="PTHR32060:SF22">
    <property type="entry name" value="CARBOXYL-TERMINAL-PROCESSING PEPTIDASE 3, CHLOROPLASTIC"/>
    <property type="match status" value="1"/>
</dbReference>
<sequence length="482" mass="54357">MHKLLLSLACLFFTYGSSAQKALTRTYTPAQCSTVIHKATRLLSRYQPGVYRYHSKASFDQYADSLLGTIKTPLSELALYRKLKPLVSRIGCLHTDLTSAVHYKHSLRNSPSLIPLQLYFEGNRAFVIKNYSADKTIIPGDEITHINGQSIPALLQILLPAIPSDGYNLTMKYLALYHQFPSWYRSFVAVDTSFTLTAIRRSQSFTSKLAGVLEKDLVSDGFLRPFRYPQQLAFQITDQTGYLTIHTFAQSDIKKGGQDFHRFLQQAFDSLQAQNIRDLVIDLRYNTGGSDTHAAYFSRYFFTQPYRYWDRIEVTPQLAKKIKGLARIWYRSPVLQDSTWRWQKAKTVHDFDFYEWQSPAAHPYAGKVYVLINGFCMSSCADLTAILSHHKKAVFIGEETGGGYQGNNSGIMPGENLRPSGLVLTLPLQQYFNAVDPTINIGRGTLPDYPAPMTVAALLNGQDPAMETARSLIQASRTKASH</sequence>
<dbReference type="Pfam" id="PF03572">
    <property type="entry name" value="Peptidase_S41"/>
    <property type="match status" value="1"/>
</dbReference>
<protein>
    <submittedName>
        <fullName evidence="3">S41 family peptidase</fullName>
    </submittedName>
</protein>